<comment type="similarity">
    <text evidence="7">Belongs to the TonB-dependent receptor family.</text>
</comment>
<evidence type="ECO:0000313" key="10">
    <source>
        <dbReference type="EMBL" id="REC49449.1"/>
    </source>
</evidence>
<evidence type="ECO:0000256" key="6">
    <source>
        <dbReference type="ARBA" id="ARBA00023237"/>
    </source>
</evidence>
<feature type="chain" id="PRO_5017591267" evidence="8">
    <location>
        <begin position="19"/>
        <end position="1110"/>
    </location>
</feature>
<organism evidence="10 11">
    <name type="scientific">Chryseobacterium pennipullorum</name>
    <dbReference type="NCBI Taxonomy" id="2258963"/>
    <lineage>
        <taxon>Bacteria</taxon>
        <taxon>Pseudomonadati</taxon>
        <taxon>Bacteroidota</taxon>
        <taxon>Flavobacteriia</taxon>
        <taxon>Flavobacteriales</taxon>
        <taxon>Weeksellaceae</taxon>
        <taxon>Chryseobacterium group</taxon>
        <taxon>Chryseobacterium</taxon>
    </lineage>
</organism>
<dbReference type="Gene3D" id="2.60.40.1120">
    <property type="entry name" value="Carboxypeptidase-like, regulatory domain"/>
    <property type="match status" value="1"/>
</dbReference>
<dbReference type="RefSeq" id="WP_115926498.1">
    <property type="nucleotide sequence ID" value="NZ_QNVV01000002.1"/>
</dbReference>
<dbReference type="InterPro" id="IPR023996">
    <property type="entry name" value="TonB-dep_OMP_SusC/RagA"/>
</dbReference>
<dbReference type="Pfam" id="PF07715">
    <property type="entry name" value="Plug"/>
    <property type="match status" value="1"/>
</dbReference>
<dbReference type="Gene3D" id="2.170.130.10">
    <property type="entry name" value="TonB-dependent receptor, plug domain"/>
    <property type="match status" value="1"/>
</dbReference>
<dbReference type="InterPro" id="IPR037066">
    <property type="entry name" value="Plug_dom_sf"/>
</dbReference>
<evidence type="ECO:0000256" key="3">
    <source>
        <dbReference type="ARBA" id="ARBA00022452"/>
    </source>
</evidence>
<reference evidence="10 11" key="1">
    <citation type="submission" date="2018-06" db="EMBL/GenBank/DDBJ databases">
        <title>Novel Chryseobacterium species.</title>
        <authorList>
            <person name="Newman J."/>
            <person name="Hugo C."/>
            <person name="Oosthuizen L."/>
            <person name="Charimba G."/>
        </authorList>
    </citation>
    <scope>NUCLEOTIDE SEQUENCE [LARGE SCALE GENOMIC DNA]</scope>
    <source>
        <strain evidence="10 11">7_F195</strain>
    </source>
</reference>
<keyword evidence="11" id="KW-1185">Reference proteome</keyword>
<keyword evidence="6 7" id="KW-0998">Cell outer membrane</keyword>
<feature type="signal peptide" evidence="8">
    <location>
        <begin position="1"/>
        <end position="18"/>
    </location>
</feature>
<dbReference type="GO" id="GO:0009279">
    <property type="term" value="C:cell outer membrane"/>
    <property type="evidence" value="ECO:0007669"/>
    <property type="project" value="UniProtKB-SubCell"/>
</dbReference>
<feature type="domain" description="TonB-dependent receptor plug" evidence="9">
    <location>
        <begin position="133"/>
        <end position="258"/>
    </location>
</feature>
<dbReference type="InterPro" id="IPR036942">
    <property type="entry name" value="Beta-barrel_TonB_sf"/>
</dbReference>
<evidence type="ECO:0000256" key="8">
    <source>
        <dbReference type="SAM" id="SignalP"/>
    </source>
</evidence>
<proteinExistence type="inferred from homology"/>
<dbReference type="NCBIfam" id="TIGR04057">
    <property type="entry name" value="SusC_RagA_signa"/>
    <property type="match status" value="1"/>
</dbReference>
<dbReference type="AlphaFoldDB" id="A0A3D9B7T3"/>
<dbReference type="OrthoDB" id="9768177at2"/>
<dbReference type="InterPro" id="IPR008969">
    <property type="entry name" value="CarboxyPept-like_regulatory"/>
</dbReference>
<evidence type="ECO:0000259" key="9">
    <source>
        <dbReference type="Pfam" id="PF07715"/>
    </source>
</evidence>
<keyword evidence="5 7" id="KW-0472">Membrane</keyword>
<dbReference type="EMBL" id="QNVV01000002">
    <property type="protein sequence ID" value="REC49449.1"/>
    <property type="molecule type" value="Genomic_DNA"/>
</dbReference>
<keyword evidence="2 7" id="KW-0813">Transport</keyword>
<keyword evidence="8" id="KW-0732">Signal</keyword>
<dbReference type="InterPro" id="IPR012910">
    <property type="entry name" value="Plug_dom"/>
</dbReference>
<dbReference type="NCBIfam" id="TIGR04056">
    <property type="entry name" value="OMP_RagA_SusC"/>
    <property type="match status" value="1"/>
</dbReference>
<comment type="subcellular location">
    <subcellularLocation>
        <location evidence="1 7">Cell outer membrane</location>
        <topology evidence="1 7">Multi-pass membrane protein</topology>
    </subcellularLocation>
</comment>
<dbReference type="Gene3D" id="2.40.170.20">
    <property type="entry name" value="TonB-dependent receptor, beta-barrel domain"/>
    <property type="match status" value="1"/>
</dbReference>
<gene>
    <name evidence="10" type="ORF">DRF67_02920</name>
</gene>
<dbReference type="InterPro" id="IPR023997">
    <property type="entry name" value="TonB-dep_OMP_SusC/RagA_CS"/>
</dbReference>
<dbReference type="SUPFAM" id="SSF56935">
    <property type="entry name" value="Porins"/>
    <property type="match status" value="1"/>
</dbReference>
<accession>A0A3D9B7T3</accession>
<protein>
    <submittedName>
        <fullName evidence="10">SusC/RagA family TonB-linked outer membrane protein</fullName>
    </submittedName>
</protein>
<name>A0A3D9B7T3_9FLAO</name>
<comment type="caution">
    <text evidence="10">The sequence shown here is derived from an EMBL/GenBank/DDBJ whole genome shotgun (WGS) entry which is preliminary data.</text>
</comment>
<evidence type="ECO:0000256" key="4">
    <source>
        <dbReference type="ARBA" id="ARBA00022692"/>
    </source>
</evidence>
<keyword evidence="4 7" id="KW-0812">Transmembrane</keyword>
<dbReference type="InterPro" id="IPR039426">
    <property type="entry name" value="TonB-dep_rcpt-like"/>
</dbReference>
<dbReference type="PROSITE" id="PS52016">
    <property type="entry name" value="TONB_DEPENDENT_REC_3"/>
    <property type="match status" value="1"/>
</dbReference>
<evidence type="ECO:0000256" key="5">
    <source>
        <dbReference type="ARBA" id="ARBA00023136"/>
    </source>
</evidence>
<dbReference type="Proteomes" id="UP000256257">
    <property type="component" value="Unassembled WGS sequence"/>
</dbReference>
<evidence type="ECO:0000256" key="2">
    <source>
        <dbReference type="ARBA" id="ARBA00022448"/>
    </source>
</evidence>
<evidence type="ECO:0000256" key="1">
    <source>
        <dbReference type="ARBA" id="ARBA00004571"/>
    </source>
</evidence>
<keyword evidence="3 7" id="KW-1134">Transmembrane beta strand</keyword>
<dbReference type="SUPFAM" id="SSF49464">
    <property type="entry name" value="Carboxypeptidase regulatory domain-like"/>
    <property type="match status" value="1"/>
</dbReference>
<evidence type="ECO:0000313" key="11">
    <source>
        <dbReference type="Proteomes" id="UP000256257"/>
    </source>
</evidence>
<evidence type="ECO:0000256" key="7">
    <source>
        <dbReference type="PROSITE-ProRule" id="PRU01360"/>
    </source>
</evidence>
<sequence>MKKTLILLPLLAAQVAFAQEKKTITGKIEDGSTSGAIAGASIKIEAQSVSTKTDLDGIIESVSVGTVSDKDGKFILEIPAGTKSILVSYPGYESRIILINEDKTNYTVRLTSEVSDKNKIQEVIITGYQKIEKRKQTSAVATVKMDNISQAGVASVDQMLAGQIAGVAVAPQTGAPGAPTKIRIRGTASLSGPQDPLWVIDGLPLEGNDVPNFTDKDNIDQLQNFSIAGLNPNDIEDITILKDAAATAIYGARAANGVISITTKKGKKGSMKLNFSADTFITARPDFDRLNLLNASEKVDLELMLAKRADLTYRADKGEVMRILTQNHQLEDYRAGGLEALNPLTRQQLNSLRNNTTDWGKLLYRNAINKQYGVSISGGSDTSDYYFSLGYFDEEGTTIGTGFKRYNLTLKNNYKLSDKLNAGISIFGTQSERQSFMTDADAAASPVNYSRNANPYLNPFNPDGSYRYDKDIDGFADTYVPFNFLEERENTSYTLKNHSLKAILDLEYKVSKNLKFTSQLGIQYDTNKTEKYAGQETYFTRKMKEATRYYKDGAYRYFLPAGDIKQNWDNDFFQYNWKLQGTYNTRINSVHEIDLMAGTELRKTEDNTTLTRAFGYNKNTRTATPIAFPSANFAAEKKYETYREMPPVENAYASMFATASYTYDQKYTFFGSVRYDGTNLFGVNKKYKYLPIWAVSGSWLVTKENFMKNLTPVSNLRLRASYGLQGNIDRNTSPFFIGEYSYANILPGMREDVINVISPPNDKLRWEKTTNVNVGLDLGLFNNRINLTADVYSRKGTDMISMKETPLETGFEYTMMNWGSLTNKGFELALSTRNINKENFKWSTTINFAHNKSNVISEQPRDNAMLPSREGLPVNAVFALKTAGMDENGNPMFWKGNEKVSAADFFKLYDVYADFLPGQLVDTKLSNEELRNLFTYVGDRDPKFTGGLINTFKVRNFDLTVAATFNFKQTVMRTPSYRGMEFDRGRNYTREIYEAGSSLPGITSGDMDANPDGWMANKWFAGNRSNTYGLLDIWAKEVSYVRISSIRLGYTLPKEFTAPMGITSLRLSVEGRNLFVFSNGYDGYFDPETYGNIYAQPITKSVTIGFNVSF</sequence>